<sequence length="115" mass="13476">MVERKIIYDDVLEYEFLFTLVPSLILKTMVKTNANLIAKFETKVIVALDGLNPKQREMLDIILKSPVDELQEVMKEAYAKSHKKQYKILSEPKARPFIEKNLKELRKLVELKLND</sequence>
<dbReference type="Proteomes" id="UP000217528">
    <property type="component" value="Unassembled WGS sequence"/>
</dbReference>
<dbReference type="Proteomes" id="UP000246004">
    <property type="component" value="Unassembled WGS sequence"/>
</dbReference>
<evidence type="ECO:0000313" key="3">
    <source>
        <dbReference type="Proteomes" id="UP000217528"/>
    </source>
</evidence>
<dbReference type="EMBL" id="LWMS01000022">
    <property type="protein sequence ID" value="PWL08222.1"/>
    <property type="molecule type" value="Genomic_DNA"/>
</dbReference>
<accession>A0A2A2HD99</accession>
<evidence type="ECO:0000313" key="1">
    <source>
        <dbReference type="EMBL" id="PAV07409.1"/>
    </source>
</evidence>
<dbReference type="RefSeq" id="WP_095608620.1">
    <property type="nucleotide sequence ID" value="NZ_LMVN01000018.1"/>
</dbReference>
<proteinExistence type="predicted"/>
<dbReference type="AlphaFoldDB" id="A0A2A2HD99"/>
<protein>
    <submittedName>
        <fullName evidence="1">Uncharacterized protein</fullName>
    </submittedName>
</protein>
<evidence type="ECO:0000313" key="2">
    <source>
        <dbReference type="EMBL" id="PWL08222.1"/>
    </source>
</evidence>
<name>A0A2A2HD99_9EURY</name>
<comment type="caution">
    <text evidence="1">The sequence shown here is derived from an EMBL/GenBank/DDBJ whole genome shotgun (WGS) entry which is preliminary data.</text>
</comment>
<evidence type="ECO:0000313" key="4">
    <source>
        <dbReference type="Proteomes" id="UP000246004"/>
    </source>
</evidence>
<reference evidence="2 4" key="1">
    <citation type="submission" date="2016-04" db="EMBL/GenBank/DDBJ databases">
        <title>Genome sequence of Methanosphaera cuniculi DSM 4103.</title>
        <authorList>
            <person name="Poehlein A."/>
            <person name="Seedorf H."/>
            <person name="Daniel R."/>
        </authorList>
    </citation>
    <scope>NUCLEOTIDE SEQUENCE [LARGE SCALE GENOMIC DNA]</scope>
    <source>
        <strain evidence="2 4">DSM 4103</strain>
    </source>
</reference>
<keyword evidence="3" id="KW-1185">Reference proteome</keyword>
<dbReference type="EMBL" id="LMVN01000018">
    <property type="protein sequence ID" value="PAV07409.1"/>
    <property type="molecule type" value="Genomic_DNA"/>
</dbReference>
<dbReference type="OrthoDB" id="82273at2157"/>
<gene>
    <name evidence="1" type="ORF">ASJ82_02655</name>
    <name evidence="2" type="ORF">MSCUN_08730</name>
</gene>
<reference evidence="1 3" key="2">
    <citation type="journal article" date="2017" name="BMC Genomics">
        <title>Genomic analysis of methanogenic archaea reveals a shift towards energy conservation.</title>
        <authorList>
            <person name="Gilmore S.P."/>
            <person name="Henske J.K."/>
            <person name="Sexton J.A."/>
            <person name="Solomon K.V."/>
            <person name="Seppala S."/>
            <person name="Yoo J.I."/>
            <person name="Huyett L.M."/>
            <person name="Pressman A."/>
            <person name="Cogan J.Z."/>
            <person name="Kivenson V."/>
            <person name="Peng X."/>
            <person name="Tan Y."/>
            <person name="Valentine D.L."/>
            <person name="O'Malley M.A."/>
        </authorList>
    </citation>
    <scope>NUCLEOTIDE SEQUENCE [LARGE SCALE GENOMIC DNA]</scope>
    <source>
        <strain evidence="1 3">1R-7</strain>
    </source>
</reference>
<organism evidence="1 3">
    <name type="scientific">Methanosphaera cuniculi</name>
    <dbReference type="NCBI Taxonomy" id="1077256"/>
    <lineage>
        <taxon>Archaea</taxon>
        <taxon>Methanobacteriati</taxon>
        <taxon>Methanobacteriota</taxon>
        <taxon>Methanomada group</taxon>
        <taxon>Methanobacteria</taxon>
        <taxon>Methanobacteriales</taxon>
        <taxon>Methanobacteriaceae</taxon>
        <taxon>Methanosphaera</taxon>
    </lineage>
</organism>